<dbReference type="GO" id="GO:0003852">
    <property type="term" value="F:2-isopropylmalate synthase activity"/>
    <property type="evidence" value="ECO:0007669"/>
    <property type="project" value="InterPro"/>
</dbReference>
<feature type="domain" description="Pyruvate carboxyltransferase" evidence="10">
    <location>
        <begin position="3"/>
        <end position="277"/>
    </location>
</feature>
<dbReference type="InterPro" id="IPR036230">
    <property type="entry name" value="LeuA_allosteric_dom_sf"/>
</dbReference>
<comment type="caution">
    <text evidence="11">The sequence shown here is derived from an EMBL/GenBank/DDBJ whole genome shotgun (WGS) entry which is preliminary data.</text>
</comment>
<dbReference type="PANTHER" id="PTHR43538:SF1">
    <property type="entry name" value="(R)-CITRAMALATE SYNTHASE"/>
    <property type="match status" value="1"/>
</dbReference>
<dbReference type="Proteomes" id="UP000230790">
    <property type="component" value="Unassembled WGS sequence"/>
</dbReference>
<dbReference type="InterPro" id="IPR000891">
    <property type="entry name" value="PYR_CT"/>
</dbReference>
<dbReference type="PROSITE" id="PS50991">
    <property type="entry name" value="PYR_CT"/>
    <property type="match status" value="1"/>
</dbReference>
<dbReference type="PROSITE" id="PS00816">
    <property type="entry name" value="AIPM_HOMOCIT_SYNTH_2"/>
    <property type="match status" value="1"/>
</dbReference>
<name>A0A2M8QFT6_9CHLR</name>
<dbReference type="EC" id="2.3.3.21" evidence="8"/>
<dbReference type="Gene3D" id="3.30.160.270">
    <property type="match status" value="1"/>
</dbReference>
<evidence type="ECO:0000256" key="2">
    <source>
        <dbReference type="ARBA" id="ARBA00006154"/>
    </source>
</evidence>
<sequence>MTTMLYDTTLRDGTQGEGVNLSVEDKLRIAQRLDAFGMHYIEGGWPGSNPKDAEFFARAKTLDFKHARLAAFGSTRKANTNVEQDPQIRALLDAGTPVVTLVAKTSPLHVTHVLETTLEENLKMIGDSVAFFKARGREVVHDAEHFFDGFKLDKDYALATLRAARDAGADWLVLCDTNGGSMPWEVEEITRFTIGELQRGERQVGSRASEVKFGIHTHNDAGVAVANALAAVRAGCAQVQGTINGIGERVGNCDLVTTLANLKLKMNDDCVSDEQLRGLTELARYVFEIANLTLDIRHPYVGQAAFAHKGGIHVAAILKVEESYQHVDPARVGNQKRVLVSELSGRGNIAYKAREFGLNPDGVEVKQVLQRIKEMENRGFFFEGADASVELMLRRAQPGYVKLFELLDYMVVVEHRDGRGVLAEATVKIKVDDEITHTAAEGDGPVNALDLATRKALLPHYPKLKKMRLVDYKVRIIDSDKATGATTRVTIDSTNGHRTWTTVGCSSNIV</sequence>
<dbReference type="UniPathway" id="UPA00047">
    <property type="reaction ID" value="UER00066"/>
</dbReference>
<accession>A0A2M8QFT6</accession>
<dbReference type="InterPro" id="IPR054691">
    <property type="entry name" value="LeuA/HCS_post-cat"/>
</dbReference>
<evidence type="ECO:0000256" key="5">
    <source>
        <dbReference type="ARBA" id="ARBA00022679"/>
    </source>
</evidence>
<evidence type="ECO:0000256" key="7">
    <source>
        <dbReference type="ARBA" id="ARBA00048263"/>
    </source>
</evidence>
<dbReference type="InterPro" id="IPR013709">
    <property type="entry name" value="2-isopropylmalate_synth_dimer"/>
</dbReference>
<dbReference type="InterPro" id="IPR005675">
    <property type="entry name" value="Citramal_synthase"/>
</dbReference>
<keyword evidence="6" id="KW-0100">Branched-chain amino acid biosynthesis</keyword>
<keyword evidence="4" id="KW-0412">Isoleucine biosynthesis</keyword>
<evidence type="ECO:0000256" key="6">
    <source>
        <dbReference type="ARBA" id="ARBA00023304"/>
    </source>
</evidence>
<dbReference type="Pfam" id="PF08502">
    <property type="entry name" value="LeuA_dimer"/>
    <property type="match status" value="1"/>
</dbReference>
<dbReference type="Gene3D" id="3.20.20.70">
    <property type="entry name" value="Aldolase class I"/>
    <property type="match status" value="1"/>
</dbReference>
<proteinExistence type="inferred from homology"/>
<dbReference type="SUPFAM" id="SSF110921">
    <property type="entry name" value="2-isopropylmalate synthase LeuA, allosteric (dimerisation) domain"/>
    <property type="match status" value="1"/>
</dbReference>
<dbReference type="SUPFAM" id="SSF51569">
    <property type="entry name" value="Aldolase"/>
    <property type="match status" value="1"/>
</dbReference>
<dbReference type="AlphaFoldDB" id="A0A2M8QFT6"/>
<evidence type="ECO:0000256" key="3">
    <source>
        <dbReference type="ARBA" id="ARBA00022605"/>
    </source>
</evidence>
<evidence type="ECO:0000259" key="10">
    <source>
        <dbReference type="PROSITE" id="PS50991"/>
    </source>
</evidence>
<dbReference type="InterPro" id="IPR013785">
    <property type="entry name" value="Aldolase_TIM"/>
</dbReference>
<dbReference type="CDD" id="cd07941">
    <property type="entry name" value="DRE_TIM_LeuA3"/>
    <property type="match status" value="1"/>
</dbReference>
<evidence type="ECO:0000256" key="9">
    <source>
        <dbReference type="RuleBase" id="RU003523"/>
    </source>
</evidence>
<evidence type="ECO:0000313" key="11">
    <source>
        <dbReference type="EMBL" id="PJF48667.1"/>
    </source>
</evidence>
<comment type="catalytic activity">
    <reaction evidence="7">
        <text>pyruvate + acetyl-CoA + H2O = (3R)-citramalate + CoA + H(+)</text>
        <dbReference type="Rhea" id="RHEA:19045"/>
        <dbReference type="ChEBI" id="CHEBI:15361"/>
        <dbReference type="ChEBI" id="CHEBI:15377"/>
        <dbReference type="ChEBI" id="CHEBI:15378"/>
        <dbReference type="ChEBI" id="CHEBI:30934"/>
        <dbReference type="ChEBI" id="CHEBI:57287"/>
        <dbReference type="ChEBI" id="CHEBI:57288"/>
        <dbReference type="EC" id="2.3.3.21"/>
    </reaction>
</comment>
<comment type="similarity">
    <text evidence="2 9">Belongs to the alpha-IPM synthase/homocitrate synthase family.</text>
</comment>
<dbReference type="Gene3D" id="1.10.238.260">
    <property type="match status" value="1"/>
</dbReference>
<dbReference type="Pfam" id="PF00682">
    <property type="entry name" value="HMGL-like"/>
    <property type="match status" value="1"/>
</dbReference>
<evidence type="ECO:0000256" key="8">
    <source>
        <dbReference type="NCBIfam" id="TIGR00977"/>
    </source>
</evidence>
<comment type="pathway">
    <text evidence="1">Amino-acid biosynthesis; L-isoleucine biosynthesis; 2-oxobutanoate from pyruvate: step 1/3.</text>
</comment>
<dbReference type="SMART" id="SM00917">
    <property type="entry name" value="LeuA_dimer"/>
    <property type="match status" value="1"/>
</dbReference>
<dbReference type="GO" id="GO:0009097">
    <property type="term" value="P:isoleucine biosynthetic process"/>
    <property type="evidence" value="ECO:0007669"/>
    <property type="project" value="UniProtKB-UniRule"/>
</dbReference>
<evidence type="ECO:0000256" key="4">
    <source>
        <dbReference type="ARBA" id="ARBA00022624"/>
    </source>
</evidence>
<dbReference type="InterPro" id="IPR002034">
    <property type="entry name" value="AIPM/Hcit_synth_CS"/>
</dbReference>
<protein>
    <recommendedName>
        <fullName evidence="8">Citramalate synthase</fullName>
        <ecNumber evidence="8">2.3.3.21</ecNumber>
    </recommendedName>
</protein>
<dbReference type="NCBIfam" id="TIGR00977">
    <property type="entry name" value="citramal_synth"/>
    <property type="match status" value="1"/>
</dbReference>
<reference evidence="11 12" key="1">
    <citation type="submission" date="2017-11" db="EMBL/GenBank/DDBJ databases">
        <title>Evolution of Phototrophy in the Chloroflexi Phylum Driven by Horizontal Gene Transfer.</title>
        <authorList>
            <person name="Ward L.M."/>
            <person name="Hemp J."/>
            <person name="Shih P.M."/>
            <person name="Mcglynn S.E."/>
            <person name="Fischer W."/>
        </authorList>
    </citation>
    <scope>NUCLEOTIDE SEQUENCE [LARGE SCALE GENOMIC DNA]</scope>
    <source>
        <strain evidence="11">JP3_7</strain>
    </source>
</reference>
<feature type="non-terminal residue" evidence="11">
    <location>
        <position position="510"/>
    </location>
</feature>
<keyword evidence="3" id="KW-0028">Amino-acid biosynthesis</keyword>
<organism evidence="11 12">
    <name type="scientific">Candidatus Thermofonsia Clade 3 bacterium</name>
    <dbReference type="NCBI Taxonomy" id="2364212"/>
    <lineage>
        <taxon>Bacteria</taxon>
        <taxon>Bacillati</taxon>
        <taxon>Chloroflexota</taxon>
        <taxon>Candidatus Thermofontia</taxon>
        <taxon>Candidatus Thermofonsia Clade 3</taxon>
    </lineage>
</organism>
<dbReference type="GO" id="GO:0009098">
    <property type="term" value="P:L-leucine biosynthetic process"/>
    <property type="evidence" value="ECO:0007669"/>
    <property type="project" value="InterPro"/>
</dbReference>
<dbReference type="PANTHER" id="PTHR43538">
    <property type="entry name" value="ALPHA-IPM SYNTHASE/HOMOCITRATE SYNTHASE"/>
    <property type="match status" value="1"/>
</dbReference>
<keyword evidence="5 9" id="KW-0808">Transferase</keyword>
<dbReference type="Pfam" id="PF22617">
    <property type="entry name" value="HCS_D2"/>
    <property type="match status" value="1"/>
</dbReference>
<evidence type="ECO:0000313" key="12">
    <source>
        <dbReference type="Proteomes" id="UP000230790"/>
    </source>
</evidence>
<gene>
    <name evidence="11" type="ORF">CUN48_02100</name>
</gene>
<dbReference type="GO" id="GO:0043714">
    <property type="term" value="F:(R)-citramalate synthase activity"/>
    <property type="evidence" value="ECO:0007669"/>
    <property type="project" value="UniProtKB-UniRule"/>
</dbReference>
<evidence type="ECO:0000256" key="1">
    <source>
        <dbReference type="ARBA" id="ARBA00004743"/>
    </source>
</evidence>
<dbReference type="EMBL" id="PGTN01000008">
    <property type="protein sequence ID" value="PJF48667.1"/>
    <property type="molecule type" value="Genomic_DNA"/>
</dbReference>
<dbReference type="PROSITE" id="PS00815">
    <property type="entry name" value="AIPM_HOMOCIT_SYNTH_1"/>
    <property type="match status" value="1"/>
</dbReference>